<evidence type="ECO:0000313" key="4">
    <source>
        <dbReference type="Proteomes" id="UP000078546"/>
    </source>
</evidence>
<name>A0A1A8W8N7_PLAOA</name>
<reference evidence="2" key="1">
    <citation type="submission" date="2016-05" db="EMBL/GenBank/DDBJ databases">
        <authorList>
            <person name="Lavstsen T."/>
            <person name="Jespersen J.S."/>
        </authorList>
    </citation>
    <scope>NUCLEOTIDE SEQUENCE [LARGE SCALE GENOMIC DNA]</scope>
</reference>
<sequence length="302" mass="35046">MSKKLNKLRENYPFLEELGLGEYDKLDESEYHVHCVSECNNNLTSKGAYTPDKDICIKVLENVIKLTRSDPKLIINLRNSNNWLYDNDIFYKIDKDDISYLYTKLCGYIMKDGYMQQAYEKEDLFTKSIYLDKIVKILNFSPLIETIKSTMTEKTNTNYSKCCNYIKECVELYDNIKNETCSSKVHNSFFCKPLQDSETELDSSLGNPISGDGRDSTRSPADDTVNFPLSYIGFSTIGINPLFFFLYKFGPLGFFLHDILSGRKHIGHNLDNERIGELLQQTSEFTYKDNENIRYKLTYKPV</sequence>
<gene>
    <name evidence="3" type="ORF">POVCU1_075830</name>
    <name evidence="2" type="ORF">POVCU2_0052880</name>
</gene>
<dbReference type="EMBL" id="FLQV01003314">
    <property type="protein sequence ID" value="SBT02344.1"/>
    <property type="molecule type" value="Genomic_DNA"/>
</dbReference>
<dbReference type="AlphaFoldDB" id="A0A1A8W8N7"/>
<feature type="compositionally biased region" description="Basic and acidic residues" evidence="1">
    <location>
        <begin position="212"/>
        <end position="221"/>
    </location>
</feature>
<reference evidence="4 5" key="2">
    <citation type="submission" date="2016-05" db="EMBL/GenBank/DDBJ databases">
        <authorList>
            <person name="Naeem Raeece"/>
        </authorList>
    </citation>
    <scope>NUCLEOTIDE SEQUENCE [LARGE SCALE GENOMIC DNA]</scope>
</reference>
<feature type="region of interest" description="Disordered" evidence="1">
    <location>
        <begin position="202"/>
        <end position="221"/>
    </location>
</feature>
<evidence type="ECO:0000313" key="3">
    <source>
        <dbReference type="EMBL" id="SBT02344.1"/>
    </source>
</evidence>
<evidence type="ECO:0000313" key="2">
    <source>
        <dbReference type="EMBL" id="SBS89178.1"/>
    </source>
</evidence>
<evidence type="ECO:0000313" key="5">
    <source>
        <dbReference type="Proteomes" id="UP000078560"/>
    </source>
</evidence>
<proteinExistence type="predicted"/>
<accession>A0A1A8W8N7</accession>
<protein>
    <submittedName>
        <fullName evidence="2">PIR Superfamily Protein</fullName>
    </submittedName>
</protein>
<dbReference type="Proteomes" id="UP000078560">
    <property type="component" value="Unassembled WGS sequence"/>
</dbReference>
<organism evidence="2 5">
    <name type="scientific">Plasmodium ovale curtisi</name>
    <dbReference type="NCBI Taxonomy" id="864141"/>
    <lineage>
        <taxon>Eukaryota</taxon>
        <taxon>Sar</taxon>
        <taxon>Alveolata</taxon>
        <taxon>Apicomplexa</taxon>
        <taxon>Aconoidasida</taxon>
        <taxon>Haemosporida</taxon>
        <taxon>Plasmodiidae</taxon>
        <taxon>Plasmodium</taxon>
        <taxon>Plasmodium (Plasmodium)</taxon>
    </lineage>
</organism>
<dbReference type="EMBL" id="FLQU01000681">
    <property type="protein sequence ID" value="SBS89178.1"/>
    <property type="molecule type" value="Genomic_DNA"/>
</dbReference>
<dbReference type="Proteomes" id="UP000078546">
    <property type="component" value="Unassembled WGS sequence"/>
</dbReference>
<evidence type="ECO:0000256" key="1">
    <source>
        <dbReference type="SAM" id="MobiDB-lite"/>
    </source>
</evidence>